<name>A0AAV4TUS1_9ARAC</name>
<proteinExistence type="predicted"/>
<reference evidence="4 5" key="1">
    <citation type="submission" date="2021-06" db="EMBL/GenBank/DDBJ databases">
        <title>Caerostris darwini draft genome.</title>
        <authorList>
            <person name="Kono N."/>
            <person name="Arakawa K."/>
        </authorList>
    </citation>
    <scope>NUCLEOTIDE SEQUENCE [LARGE SCALE GENOMIC DNA]</scope>
</reference>
<dbReference type="InterPro" id="IPR001611">
    <property type="entry name" value="Leu-rich_rpt"/>
</dbReference>
<evidence type="ECO:0000313" key="4">
    <source>
        <dbReference type="EMBL" id="GIY48707.1"/>
    </source>
</evidence>
<feature type="chain" id="PRO_5043708278" evidence="3">
    <location>
        <begin position="19"/>
        <end position="313"/>
    </location>
</feature>
<dbReference type="InterPro" id="IPR032675">
    <property type="entry name" value="LRR_dom_sf"/>
</dbReference>
<dbReference type="Proteomes" id="UP001054837">
    <property type="component" value="Unassembled WGS sequence"/>
</dbReference>
<dbReference type="EMBL" id="BPLQ01010149">
    <property type="protein sequence ID" value="GIY48707.1"/>
    <property type="molecule type" value="Genomic_DNA"/>
</dbReference>
<dbReference type="InterPro" id="IPR003591">
    <property type="entry name" value="Leu-rich_rpt_typical-subtyp"/>
</dbReference>
<protein>
    <submittedName>
        <fullName evidence="4">Uncharacterized protein</fullName>
    </submittedName>
</protein>
<comment type="caution">
    <text evidence="4">The sequence shown here is derived from an EMBL/GenBank/DDBJ whole genome shotgun (WGS) entry which is preliminary data.</text>
</comment>
<dbReference type="PANTHER" id="PTHR24366">
    <property type="entry name" value="IG(IMMUNOGLOBULIN) AND LRR(LEUCINE RICH REPEAT) DOMAINS"/>
    <property type="match status" value="1"/>
</dbReference>
<dbReference type="Pfam" id="PF13855">
    <property type="entry name" value="LRR_8"/>
    <property type="match status" value="2"/>
</dbReference>
<feature type="signal peptide" evidence="3">
    <location>
        <begin position="1"/>
        <end position="18"/>
    </location>
</feature>
<organism evidence="4 5">
    <name type="scientific">Caerostris darwini</name>
    <dbReference type="NCBI Taxonomy" id="1538125"/>
    <lineage>
        <taxon>Eukaryota</taxon>
        <taxon>Metazoa</taxon>
        <taxon>Ecdysozoa</taxon>
        <taxon>Arthropoda</taxon>
        <taxon>Chelicerata</taxon>
        <taxon>Arachnida</taxon>
        <taxon>Araneae</taxon>
        <taxon>Araneomorphae</taxon>
        <taxon>Entelegynae</taxon>
        <taxon>Araneoidea</taxon>
        <taxon>Araneidae</taxon>
        <taxon>Caerostris</taxon>
    </lineage>
</organism>
<keyword evidence="5" id="KW-1185">Reference proteome</keyword>
<dbReference type="SUPFAM" id="SSF52058">
    <property type="entry name" value="L domain-like"/>
    <property type="match status" value="1"/>
</dbReference>
<sequence>MLSLSVFVLLSVFWSALCQCPAQETIAPACTCRDMGSGPMVLCTNLMSVEELIPIIKSTDSRNMFALTIADSSLLYIPSTLFKNTKYQKIQFTNTQIMALSDSDLAFEGLEDRLEEIRAKDAHYITTWEWSQLRNLRKLDLLDINLISFNSLDQEFPALTSLSSLGISRADISFIHPTAFSKLVNLKILNLEYNLITELTRSMLPNPAEQLMILDLSNNEISILPDDMFEGMPNLMQLELNNNKLTTLREEIFSWPMQNVQTLFLKGNEFRCDCRLRWMVGVDKPMYFEGNCSLPETLKDLPLKYLSHKVLWC</sequence>
<dbReference type="AlphaFoldDB" id="A0AAV4TUS1"/>
<keyword evidence="3" id="KW-0732">Signal</keyword>
<accession>A0AAV4TUS1</accession>
<evidence type="ECO:0000256" key="1">
    <source>
        <dbReference type="ARBA" id="ARBA00022614"/>
    </source>
</evidence>
<keyword evidence="1" id="KW-0433">Leucine-rich repeat</keyword>
<dbReference type="SMART" id="SM00369">
    <property type="entry name" value="LRR_TYP"/>
    <property type="match status" value="4"/>
</dbReference>
<gene>
    <name evidence="4" type="primary">AVEN_54042_1</name>
    <name evidence="4" type="ORF">CDAR_314531</name>
</gene>
<dbReference type="PROSITE" id="PS51450">
    <property type="entry name" value="LRR"/>
    <property type="match status" value="1"/>
</dbReference>
<dbReference type="PANTHER" id="PTHR24366:SF96">
    <property type="entry name" value="LEUCINE RICH REPEAT CONTAINING 53"/>
    <property type="match status" value="1"/>
</dbReference>
<evidence type="ECO:0000256" key="3">
    <source>
        <dbReference type="SAM" id="SignalP"/>
    </source>
</evidence>
<keyword evidence="2" id="KW-0677">Repeat</keyword>
<evidence type="ECO:0000313" key="5">
    <source>
        <dbReference type="Proteomes" id="UP001054837"/>
    </source>
</evidence>
<evidence type="ECO:0000256" key="2">
    <source>
        <dbReference type="ARBA" id="ARBA00022737"/>
    </source>
</evidence>
<dbReference type="Gene3D" id="3.80.10.10">
    <property type="entry name" value="Ribonuclease Inhibitor"/>
    <property type="match status" value="2"/>
</dbReference>